<sequence>MCSGVASDTPQSTDNSNIRTTRPLLAAAPKTSKSATSARLSFKLNAINPLLNVYLPKHSDYYCVTASLSS</sequence>
<evidence type="ECO:0000313" key="3">
    <source>
        <dbReference type="EMBL" id="KIH82033.1"/>
    </source>
</evidence>
<dbReference type="EMBL" id="JXDG01000057">
    <property type="protein sequence ID" value="KIH82007.1"/>
    <property type="molecule type" value="Genomic_DNA"/>
</dbReference>
<dbReference type="AlphaFoldDB" id="A0A0C2ETX8"/>
<name>A0A0C2ETX8_9PSED</name>
<dbReference type="EMBL" id="JXDG01000057">
    <property type="protein sequence ID" value="KIH82033.1"/>
    <property type="molecule type" value="Genomic_DNA"/>
</dbReference>
<evidence type="ECO:0000313" key="4">
    <source>
        <dbReference type="Proteomes" id="UP000031535"/>
    </source>
</evidence>
<feature type="compositionally biased region" description="Polar residues" evidence="1">
    <location>
        <begin position="1"/>
        <end position="20"/>
    </location>
</feature>
<dbReference type="PATRIC" id="fig|226910.6.peg.4304"/>
<reference evidence="3 4" key="1">
    <citation type="submission" date="2015-01" db="EMBL/GenBank/DDBJ databases">
        <title>Complete genome of Pseudomonas batumici UCM B-321 producer of the batumin antibiotic with strong antistaphilococcal and potential anticancer activity.</title>
        <authorList>
            <person name="Klochko V.V."/>
            <person name="Zelena L.B."/>
            <person name="Elena K.A."/>
            <person name="Reva O.N."/>
        </authorList>
    </citation>
    <scope>NUCLEOTIDE SEQUENCE [LARGE SCALE GENOMIC DNA]</scope>
    <source>
        <strain evidence="3 4">UCM B-321</strain>
    </source>
</reference>
<accession>A0A0C2ETX8</accession>
<gene>
    <name evidence="2" type="ORF">UCMB321_4312</name>
    <name evidence="3" type="ORF">UCMB321_4338</name>
</gene>
<protein>
    <submittedName>
        <fullName evidence="3">Uncharacterized protein</fullName>
    </submittedName>
</protein>
<organism evidence="3 4">
    <name type="scientific">Pseudomonas batumici</name>
    <dbReference type="NCBI Taxonomy" id="226910"/>
    <lineage>
        <taxon>Bacteria</taxon>
        <taxon>Pseudomonadati</taxon>
        <taxon>Pseudomonadota</taxon>
        <taxon>Gammaproteobacteria</taxon>
        <taxon>Pseudomonadales</taxon>
        <taxon>Pseudomonadaceae</taxon>
        <taxon>Pseudomonas</taxon>
    </lineage>
</organism>
<evidence type="ECO:0000256" key="1">
    <source>
        <dbReference type="SAM" id="MobiDB-lite"/>
    </source>
</evidence>
<comment type="caution">
    <text evidence="3">The sequence shown here is derived from an EMBL/GenBank/DDBJ whole genome shotgun (WGS) entry which is preliminary data.</text>
</comment>
<evidence type="ECO:0000313" key="2">
    <source>
        <dbReference type="EMBL" id="KIH82007.1"/>
    </source>
</evidence>
<keyword evidence="4" id="KW-1185">Reference proteome</keyword>
<feature type="region of interest" description="Disordered" evidence="1">
    <location>
        <begin position="1"/>
        <end position="33"/>
    </location>
</feature>
<proteinExistence type="predicted"/>
<dbReference type="Proteomes" id="UP000031535">
    <property type="component" value="Unassembled WGS sequence"/>
</dbReference>
<dbReference type="STRING" id="226910.UCMB321_4312"/>